<dbReference type="eggNOG" id="COG4962">
    <property type="taxonomic scope" value="Bacteria"/>
</dbReference>
<dbReference type="KEGG" id="mas:Mahau_2410"/>
<dbReference type="InterPro" id="IPR001482">
    <property type="entry name" value="T2SS/T4SS_dom"/>
</dbReference>
<dbReference type="Proteomes" id="UP000008457">
    <property type="component" value="Chromosome"/>
</dbReference>
<dbReference type="PANTHER" id="PTHR30486:SF6">
    <property type="entry name" value="TYPE IV PILUS RETRACTATION ATPASE PILT"/>
    <property type="match status" value="1"/>
</dbReference>
<dbReference type="GO" id="GO:0016887">
    <property type="term" value="F:ATP hydrolysis activity"/>
    <property type="evidence" value="ECO:0007669"/>
    <property type="project" value="InterPro"/>
</dbReference>
<dbReference type="CDD" id="cd01130">
    <property type="entry name" value="VirB11-like_ATPase"/>
    <property type="match status" value="1"/>
</dbReference>
<sequence length="411" mass="46317">MPLTERIKEINKVDDIDLEAAITNMDDMLKYVRTAVLSASGGPLDTERIKAAVTKYTEEYLKSHHPYLLDTPGRVDEYATLVYDRLYGLGPIEKYLRNPDVTDIFVMGTRIMYVEREEKKDDPAGFTDEADVRRIIDKIAAGVGKTVNVADPYADAELYDGSRALLMIPPVSDRPNIIIRKHTYGTKQLPELAPGMQNLTPEIIGYFKQAVTDRKNIVVIGQTGSGKTTFLNALTYYFPPKHIVAVLEDTHEMVLPLTYVYYLKTREASGEAEAITWVDMLRNCLRANPNRIILTEIRTGEAAYEFLEILNSGHRGSMTTIHASSTYLGLQRLEMLIEDFKPSMDDLMLHKFIVGAVDIVVFLDILENEQGDNTGRIIKELAEVHGLNDDGSYNLEYIIEDGKIVELPISF</sequence>
<comment type="similarity">
    <text evidence="1">Belongs to the GSP E family.</text>
</comment>
<gene>
    <name evidence="3" type="ordered locus">Mahau_2410</name>
</gene>
<proteinExistence type="inferred from homology"/>
<dbReference type="AlphaFoldDB" id="F3ZWV1"/>
<dbReference type="Gene3D" id="3.40.50.300">
    <property type="entry name" value="P-loop containing nucleotide triphosphate hydrolases"/>
    <property type="match status" value="1"/>
</dbReference>
<dbReference type="Pfam" id="PF00437">
    <property type="entry name" value="T2SSE"/>
    <property type="match status" value="1"/>
</dbReference>
<dbReference type="InterPro" id="IPR027417">
    <property type="entry name" value="P-loop_NTPase"/>
</dbReference>
<dbReference type="STRING" id="697281.Mahau_2410"/>
<dbReference type="PROSITE" id="PS00675">
    <property type="entry name" value="SIGMA54_INTERACT_1"/>
    <property type="match status" value="1"/>
</dbReference>
<evidence type="ECO:0000256" key="1">
    <source>
        <dbReference type="ARBA" id="ARBA00006611"/>
    </source>
</evidence>
<evidence type="ECO:0000313" key="4">
    <source>
        <dbReference type="Proteomes" id="UP000008457"/>
    </source>
</evidence>
<dbReference type="OrthoDB" id="9810761at2"/>
<accession>F3ZWV1</accession>
<dbReference type="HOGENOM" id="CLU_005379_4_1_9"/>
<dbReference type="EMBL" id="CP002360">
    <property type="protein sequence ID" value="AEE97573.1"/>
    <property type="molecule type" value="Genomic_DNA"/>
</dbReference>
<dbReference type="SUPFAM" id="SSF52540">
    <property type="entry name" value="P-loop containing nucleoside triphosphate hydrolases"/>
    <property type="match status" value="1"/>
</dbReference>
<evidence type="ECO:0000259" key="2">
    <source>
        <dbReference type="Pfam" id="PF00437"/>
    </source>
</evidence>
<dbReference type="InterPro" id="IPR050921">
    <property type="entry name" value="T4SS_GSP_E_ATPase"/>
</dbReference>
<dbReference type="RefSeq" id="WP_013781999.1">
    <property type="nucleotide sequence ID" value="NC_015520.1"/>
</dbReference>
<dbReference type="Gene3D" id="3.30.450.380">
    <property type="match status" value="1"/>
</dbReference>
<reference evidence="3 4" key="2">
    <citation type="journal article" date="2011" name="Stand. Genomic Sci.">
        <title>Complete genome sequence of Mahella australiensis type strain (50-1 BON).</title>
        <authorList>
            <person name="Sikorski J."/>
            <person name="Teshima H."/>
            <person name="Nolan M."/>
            <person name="Lucas S."/>
            <person name="Hammon N."/>
            <person name="Deshpande S."/>
            <person name="Cheng J.F."/>
            <person name="Pitluck S."/>
            <person name="Liolios K."/>
            <person name="Pagani I."/>
            <person name="Ivanova N."/>
            <person name="Huntemann M."/>
            <person name="Mavromatis K."/>
            <person name="Ovchinikova G."/>
            <person name="Pati A."/>
            <person name="Tapia R."/>
            <person name="Han C."/>
            <person name="Goodwin L."/>
            <person name="Chen A."/>
            <person name="Palaniappan K."/>
            <person name="Land M."/>
            <person name="Hauser L."/>
            <person name="Ngatchou-Djao O.D."/>
            <person name="Rohde M."/>
            <person name="Pukall R."/>
            <person name="Spring S."/>
            <person name="Abt B."/>
            <person name="Goker M."/>
            <person name="Detter J.C."/>
            <person name="Woyke T."/>
            <person name="Bristow J."/>
            <person name="Markowitz V."/>
            <person name="Hugenholtz P."/>
            <person name="Eisen J.A."/>
            <person name="Kyrpides N.C."/>
            <person name="Klenk H.P."/>
            <person name="Lapidus A."/>
        </authorList>
    </citation>
    <scope>NUCLEOTIDE SEQUENCE [LARGE SCALE GENOMIC DNA]</scope>
    <source>
        <strain evidence="4">DSM 15567 / CIP 107919 / 50-1 BON</strain>
    </source>
</reference>
<protein>
    <submittedName>
        <fullName evidence="3">Sigma 54 interacting domain protein</fullName>
    </submittedName>
</protein>
<dbReference type="InterPro" id="IPR025662">
    <property type="entry name" value="Sigma_54_int_dom_ATP-bd_1"/>
</dbReference>
<evidence type="ECO:0000313" key="3">
    <source>
        <dbReference type="EMBL" id="AEE97573.1"/>
    </source>
</evidence>
<dbReference type="PANTHER" id="PTHR30486">
    <property type="entry name" value="TWITCHING MOTILITY PROTEIN PILT"/>
    <property type="match status" value="1"/>
</dbReference>
<reference evidence="4" key="1">
    <citation type="submission" date="2010-11" db="EMBL/GenBank/DDBJ databases">
        <title>The complete genome of Mahella australiensis DSM 15567.</title>
        <authorList>
            <consortium name="US DOE Joint Genome Institute (JGI-PGF)"/>
            <person name="Lucas S."/>
            <person name="Copeland A."/>
            <person name="Lapidus A."/>
            <person name="Bruce D."/>
            <person name="Goodwin L."/>
            <person name="Pitluck S."/>
            <person name="Kyrpides N."/>
            <person name="Mavromatis K."/>
            <person name="Pagani I."/>
            <person name="Ivanova N."/>
            <person name="Teshima H."/>
            <person name="Brettin T."/>
            <person name="Detter J.C."/>
            <person name="Han C."/>
            <person name="Tapia R."/>
            <person name="Land M."/>
            <person name="Hauser L."/>
            <person name="Markowitz V."/>
            <person name="Cheng J.-F."/>
            <person name="Hugenholtz P."/>
            <person name="Woyke T."/>
            <person name="Wu D."/>
            <person name="Spring S."/>
            <person name="Pukall R."/>
            <person name="Steenblock K."/>
            <person name="Schneider S."/>
            <person name="Klenk H.-P."/>
            <person name="Eisen J.A."/>
        </authorList>
    </citation>
    <scope>NUCLEOTIDE SEQUENCE [LARGE SCALE GENOMIC DNA]</scope>
    <source>
        <strain evidence="4">DSM 15567 / CIP 107919 / 50-1 BON</strain>
    </source>
</reference>
<feature type="domain" description="Bacterial type II secretion system protein E" evidence="2">
    <location>
        <begin position="88"/>
        <end position="336"/>
    </location>
</feature>
<keyword evidence="4" id="KW-1185">Reference proteome</keyword>
<organism evidence="3 4">
    <name type="scientific">Mahella australiensis (strain DSM 15567 / CIP 107919 / 50-1 BON)</name>
    <dbReference type="NCBI Taxonomy" id="697281"/>
    <lineage>
        <taxon>Bacteria</taxon>
        <taxon>Bacillati</taxon>
        <taxon>Bacillota</taxon>
        <taxon>Clostridia</taxon>
        <taxon>Thermoanaerobacterales</taxon>
        <taxon>Thermoanaerobacterales Family IV. Incertae Sedis</taxon>
        <taxon>Mahella</taxon>
    </lineage>
</organism>
<name>F3ZWV1_MAHA5</name>